<dbReference type="Ensembl" id="ENSHHUT00000090860.1">
    <property type="protein sequence ID" value="ENSHHUP00000088117.1"/>
    <property type="gene ID" value="ENSHHUG00000050937.1"/>
</dbReference>
<reference evidence="1" key="2">
    <citation type="submission" date="2025-08" db="UniProtKB">
        <authorList>
            <consortium name="Ensembl"/>
        </authorList>
    </citation>
    <scope>IDENTIFICATION</scope>
</reference>
<dbReference type="AlphaFoldDB" id="A0A4W5RHI6"/>
<dbReference type="Gene3D" id="1.20.1270.60">
    <property type="entry name" value="Arfaptin homology (AH) domain/BAR domain"/>
    <property type="match status" value="1"/>
</dbReference>
<sequence>MPLIFNKLQDMDERRVRKLAQGYVLFSDTEKHVMPIIGKCLEGVTKAGTNVNERNVSRTYCTACLRNKPET</sequence>
<reference evidence="2" key="1">
    <citation type="submission" date="2018-06" db="EMBL/GenBank/DDBJ databases">
        <title>Genome assembly of Danube salmon.</title>
        <authorList>
            <person name="Macqueen D.J."/>
            <person name="Gundappa M.K."/>
        </authorList>
    </citation>
    <scope>NUCLEOTIDE SEQUENCE [LARGE SCALE GENOMIC DNA]</scope>
</reference>
<accession>A0A4W5RHI6</accession>
<dbReference type="Proteomes" id="UP000314982">
    <property type="component" value="Unassembled WGS sequence"/>
</dbReference>
<organism evidence="1 2">
    <name type="scientific">Hucho hucho</name>
    <name type="common">huchen</name>
    <dbReference type="NCBI Taxonomy" id="62062"/>
    <lineage>
        <taxon>Eukaryota</taxon>
        <taxon>Metazoa</taxon>
        <taxon>Chordata</taxon>
        <taxon>Craniata</taxon>
        <taxon>Vertebrata</taxon>
        <taxon>Euteleostomi</taxon>
        <taxon>Actinopterygii</taxon>
        <taxon>Neopterygii</taxon>
        <taxon>Teleostei</taxon>
        <taxon>Protacanthopterygii</taxon>
        <taxon>Salmoniformes</taxon>
        <taxon>Salmonidae</taxon>
        <taxon>Salmoninae</taxon>
        <taxon>Hucho</taxon>
    </lineage>
</organism>
<evidence type="ECO:0000313" key="1">
    <source>
        <dbReference type="Ensembl" id="ENSHHUP00000088117.1"/>
    </source>
</evidence>
<evidence type="ECO:0000313" key="2">
    <source>
        <dbReference type="Proteomes" id="UP000314982"/>
    </source>
</evidence>
<dbReference type="InterPro" id="IPR027267">
    <property type="entry name" value="AH/BAR_dom_sf"/>
</dbReference>
<dbReference type="SUPFAM" id="SSF103657">
    <property type="entry name" value="BAR/IMD domain-like"/>
    <property type="match status" value="1"/>
</dbReference>
<proteinExistence type="predicted"/>
<reference evidence="1" key="3">
    <citation type="submission" date="2025-09" db="UniProtKB">
        <authorList>
            <consortium name="Ensembl"/>
        </authorList>
    </citation>
    <scope>IDENTIFICATION</scope>
</reference>
<dbReference type="GeneTree" id="ENSGT00970000197252"/>
<dbReference type="STRING" id="62062.ENSHHUP00000088117"/>
<protein>
    <submittedName>
        <fullName evidence="1">Uncharacterized protein</fullName>
    </submittedName>
</protein>
<name>A0A4W5RHI6_9TELE</name>
<keyword evidence="2" id="KW-1185">Reference proteome</keyword>